<dbReference type="Proteomes" id="UP000598146">
    <property type="component" value="Unassembled WGS sequence"/>
</dbReference>
<name>A0A931CB69_9ACTN</name>
<protein>
    <submittedName>
        <fullName evidence="3">Helix-turn-helix domain-containing protein</fullName>
    </submittedName>
</protein>
<dbReference type="AlphaFoldDB" id="A0A931CB69"/>
<dbReference type="RefSeq" id="WP_196414682.1">
    <property type="nucleotide sequence ID" value="NZ_JADQTO010000006.1"/>
</dbReference>
<evidence type="ECO:0000313" key="3">
    <source>
        <dbReference type="EMBL" id="MBG0562893.1"/>
    </source>
</evidence>
<accession>A0A931CB69</accession>
<dbReference type="InterPro" id="IPR058663">
    <property type="entry name" value="PucR-like_N"/>
</dbReference>
<proteinExistence type="predicted"/>
<dbReference type="InterPro" id="IPR042070">
    <property type="entry name" value="PucR_C-HTH_sf"/>
</dbReference>
<evidence type="ECO:0000259" key="2">
    <source>
        <dbReference type="Pfam" id="PF25906"/>
    </source>
</evidence>
<organism evidence="3 4">
    <name type="scientific">Actinoplanes aureus</name>
    <dbReference type="NCBI Taxonomy" id="2792083"/>
    <lineage>
        <taxon>Bacteria</taxon>
        <taxon>Bacillati</taxon>
        <taxon>Actinomycetota</taxon>
        <taxon>Actinomycetes</taxon>
        <taxon>Micromonosporales</taxon>
        <taxon>Micromonosporaceae</taxon>
        <taxon>Actinoplanes</taxon>
    </lineage>
</organism>
<feature type="domain" description="PucR-like N-terminal" evidence="2">
    <location>
        <begin position="12"/>
        <end position="167"/>
    </location>
</feature>
<dbReference type="Pfam" id="PF25906">
    <property type="entry name" value="PucR-like_N"/>
    <property type="match status" value="1"/>
</dbReference>
<dbReference type="Gene3D" id="1.10.10.2840">
    <property type="entry name" value="PucR C-terminal helix-turn-helix domain"/>
    <property type="match status" value="1"/>
</dbReference>
<evidence type="ECO:0000259" key="1">
    <source>
        <dbReference type="Pfam" id="PF13556"/>
    </source>
</evidence>
<comment type="caution">
    <text evidence="3">The sequence shown here is derived from an EMBL/GenBank/DDBJ whole genome shotgun (WGS) entry which is preliminary data.</text>
</comment>
<dbReference type="Pfam" id="PF13556">
    <property type="entry name" value="HTH_30"/>
    <property type="match status" value="1"/>
</dbReference>
<keyword evidence="4" id="KW-1185">Reference proteome</keyword>
<dbReference type="EMBL" id="JADQTO010000006">
    <property type="protein sequence ID" value="MBG0562893.1"/>
    <property type="molecule type" value="Genomic_DNA"/>
</dbReference>
<dbReference type="InterPro" id="IPR051448">
    <property type="entry name" value="CdaR-like_regulators"/>
</dbReference>
<reference evidence="3" key="1">
    <citation type="submission" date="2020-11" db="EMBL/GenBank/DDBJ databases">
        <title>Isolation and identification of active actinomycetes.</title>
        <authorList>
            <person name="Sun X."/>
        </authorList>
    </citation>
    <scope>NUCLEOTIDE SEQUENCE</scope>
    <source>
        <strain evidence="3">NEAU-A11</strain>
    </source>
</reference>
<feature type="domain" description="PucR C-terminal helix-turn-helix" evidence="1">
    <location>
        <begin position="334"/>
        <end position="391"/>
    </location>
</feature>
<gene>
    <name evidence="3" type="ORF">I4J89_15670</name>
</gene>
<sequence length="395" mass="42145">MKQPLRDVRSYRLPAEVIDPLRQGLPEVAVQTIAAITMEVPAYAEAFAGELGHKIEKAVQAALGTFLNLVSRPGADPGTPLAAALEAAYALGRGEARSGRSLDALLAAYRVGARVSWRELAAISVGIGQPAATIADFAELVFAYIDELSAASVAGHADELAASGRIRLRHLQELAQALVAGEPPLVVQAAAEQAEWTPPQTLTAIMLPERSARWVIDLLDPRTLQLAEAVPDLPGMTVLLVPDPQGASRPHLTRLLSGHSAIIGPARPWPEAKGSLDRVIRVHQLHPPAAGAVVDTEDHLAGVVVTADPGALADLRARALAPLAGERGAAAAKLVETLRSWLLHHGRREDVAAELFVHPQTVRYRMARLRELYGDKLRDPQWVLALTIALALPES</sequence>
<dbReference type="PANTHER" id="PTHR33744">
    <property type="entry name" value="CARBOHYDRATE DIACID REGULATOR"/>
    <property type="match status" value="1"/>
</dbReference>
<evidence type="ECO:0000313" key="4">
    <source>
        <dbReference type="Proteomes" id="UP000598146"/>
    </source>
</evidence>
<dbReference type="PANTHER" id="PTHR33744:SF1">
    <property type="entry name" value="DNA-BINDING TRANSCRIPTIONAL ACTIVATOR ADER"/>
    <property type="match status" value="1"/>
</dbReference>
<dbReference type="InterPro" id="IPR025736">
    <property type="entry name" value="PucR_C-HTH_dom"/>
</dbReference>